<dbReference type="InterPro" id="IPR005527">
    <property type="entry name" value="MinE"/>
</dbReference>
<accession>A0A3G8YFH4</accession>
<dbReference type="Gene3D" id="3.30.1070.10">
    <property type="entry name" value="Cell division topological specificity factor MinE"/>
    <property type="match status" value="1"/>
</dbReference>
<protein>
    <submittedName>
        <fullName evidence="3">Cell division topological specificity factor MinE</fullName>
    </submittedName>
</protein>
<dbReference type="GO" id="GO:0032955">
    <property type="term" value="P:regulation of division septum assembly"/>
    <property type="evidence" value="ECO:0007669"/>
    <property type="project" value="InterPro"/>
</dbReference>
<evidence type="ECO:0000313" key="4">
    <source>
        <dbReference type="Proteomes" id="UP000276417"/>
    </source>
</evidence>
<dbReference type="Proteomes" id="UP000276417">
    <property type="component" value="Chromosome 1"/>
</dbReference>
<dbReference type="GO" id="GO:0051301">
    <property type="term" value="P:cell division"/>
    <property type="evidence" value="ECO:0007669"/>
    <property type="project" value="UniProtKB-KW"/>
</dbReference>
<dbReference type="SUPFAM" id="SSF55229">
    <property type="entry name" value="Cell division protein MinE topological specificity domain"/>
    <property type="match status" value="1"/>
</dbReference>
<evidence type="ECO:0000313" key="3">
    <source>
        <dbReference type="EMBL" id="AZI43705.1"/>
    </source>
</evidence>
<organism evidence="3 4">
    <name type="scientific">Deinococcus psychrotolerans</name>
    <dbReference type="NCBI Taxonomy" id="2489213"/>
    <lineage>
        <taxon>Bacteria</taxon>
        <taxon>Thermotogati</taxon>
        <taxon>Deinococcota</taxon>
        <taxon>Deinococci</taxon>
        <taxon>Deinococcales</taxon>
        <taxon>Deinococcaceae</taxon>
        <taxon>Deinococcus</taxon>
    </lineage>
</organism>
<dbReference type="KEGG" id="dph:EHF33_01345"/>
<dbReference type="InterPro" id="IPR036707">
    <property type="entry name" value="MinE_sf"/>
</dbReference>
<keyword evidence="4" id="KW-1185">Reference proteome</keyword>
<name>A0A3G8YFH4_9DEIO</name>
<keyword evidence="3" id="KW-0132">Cell division</keyword>
<comment type="function">
    <text evidence="2">Prevents the cell division inhibition by proteins MinC and MinD at internal division sites while permitting inhibition at polar sites. This ensures cell division at the proper site by restricting the formation of a division septum at the midpoint of the long axis of the cell.</text>
</comment>
<comment type="similarity">
    <text evidence="1">Belongs to the MinE family.</text>
</comment>
<dbReference type="AlphaFoldDB" id="A0A3G8YFH4"/>
<reference evidence="3 4" key="1">
    <citation type="submission" date="2018-11" db="EMBL/GenBank/DDBJ databases">
        <title>Deinococcus shelandsis sp. nov., isolated from South Shetland Islands soil of Antarctica.</title>
        <authorList>
            <person name="Tian J."/>
        </authorList>
    </citation>
    <scope>NUCLEOTIDE SEQUENCE [LARGE SCALE GENOMIC DNA]</scope>
    <source>
        <strain evidence="3 4">S14-83T</strain>
    </source>
</reference>
<dbReference type="EMBL" id="CP034183">
    <property type="protein sequence ID" value="AZI43705.1"/>
    <property type="molecule type" value="Genomic_DNA"/>
</dbReference>
<sequence>MGFGRKKSKETLKNRLELVLAYDRAKIAPGKVDALREDLLAVVKKYFPTEGSNIEVEQRGDSIMLVASIPLEKEPR</sequence>
<evidence type="ECO:0000256" key="2">
    <source>
        <dbReference type="ARBA" id="ARBA00025265"/>
    </source>
</evidence>
<dbReference type="Pfam" id="PF03776">
    <property type="entry name" value="MinE"/>
    <property type="match status" value="1"/>
</dbReference>
<gene>
    <name evidence="3" type="primary">minE</name>
    <name evidence="3" type="ORF">EHF33_01345</name>
</gene>
<proteinExistence type="inferred from homology"/>
<keyword evidence="3" id="KW-0131">Cell cycle</keyword>
<dbReference type="OrthoDB" id="71205at2"/>
<evidence type="ECO:0000256" key="1">
    <source>
        <dbReference type="ARBA" id="ARBA00008168"/>
    </source>
</evidence>
<dbReference type="NCBIfam" id="TIGR01215">
    <property type="entry name" value="minE"/>
    <property type="match status" value="1"/>
</dbReference>